<proteinExistence type="predicted"/>
<organism evidence="2 3">
    <name type="scientific">Betta splendens</name>
    <name type="common">Siamese fighting fish</name>
    <dbReference type="NCBI Taxonomy" id="158456"/>
    <lineage>
        <taxon>Eukaryota</taxon>
        <taxon>Metazoa</taxon>
        <taxon>Chordata</taxon>
        <taxon>Craniata</taxon>
        <taxon>Vertebrata</taxon>
        <taxon>Euteleostomi</taxon>
        <taxon>Actinopterygii</taxon>
        <taxon>Neopterygii</taxon>
        <taxon>Teleostei</taxon>
        <taxon>Neoteleostei</taxon>
        <taxon>Acanthomorphata</taxon>
        <taxon>Anabantaria</taxon>
        <taxon>Anabantiformes</taxon>
        <taxon>Anabantoidei</taxon>
        <taxon>Osphronemidae</taxon>
        <taxon>Betta</taxon>
    </lineage>
</organism>
<dbReference type="FunCoup" id="A0A6P7PWG5">
    <property type="interactions" value="1129"/>
</dbReference>
<dbReference type="PANTHER" id="PTHR15681">
    <property type="entry name" value="MAD2L1-BINDING PROTEIN"/>
    <property type="match status" value="1"/>
</dbReference>
<evidence type="ECO:0000256" key="1">
    <source>
        <dbReference type="SAM" id="MobiDB-lite"/>
    </source>
</evidence>
<accession>A0A6P7PWG5</accession>
<feature type="compositionally biased region" description="Polar residues" evidence="1">
    <location>
        <begin position="140"/>
        <end position="150"/>
    </location>
</feature>
<dbReference type="GO" id="GO:0005634">
    <property type="term" value="C:nucleus"/>
    <property type="evidence" value="ECO:0007669"/>
    <property type="project" value="InterPro"/>
</dbReference>
<dbReference type="AlphaFoldDB" id="A0A6P7PWG5"/>
<dbReference type="InterPro" id="IPR009511">
    <property type="entry name" value="MAD1/Cdc20-bound-Mad2-bd"/>
</dbReference>
<dbReference type="PANTHER" id="PTHR15681:SF1">
    <property type="entry name" value="MAD2L1-BINDING PROTEIN"/>
    <property type="match status" value="1"/>
</dbReference>
<sequence>MMQRNKDPARTFKSMAEVSNVVNLTINSGNSVDTSTGDSGESWVRMRLSFSDESDPNTLNQANTVCQNPTLRSASDSKNATVEPFAEIAEGLSTSTINTRSTAKNAIELVEDVSNQQNRNKENCVHNTEDKKNSAMAITANPSDGPQEDSNMTDHEQHSHAEVCDAEVARRAQEEGCVSVVFPGTVTQEGCCRFVSEILKCILYQRQQLPMTYDQLVYSQKKQQASMQDKDIVSRRPVQAAHMDWRKRQQTLQDLEEVLQQLEVLFSLSRVPRVLLLLGGSLVLPKEMYEINMEALVLSGGAQCLRVSSCLRQLFRTLFVADLLSDTRPVHLMSTAVLVLAHRNCGVGWFRPKLQYKVPTRVKNQIIALSTDPNTCNEQRADGSDWQDYVWFQAPLSIKGFSN</sequence>
<dbReference type="CTD" id="9587"/>
<feature type="region of interest" description="Disordered" evidence="1">
    <location>
        <begin position="139"/>
        <end position="160"/>
    </location>
</feature>
<reference evidence="3" key="1">
    <citation type="submission" date="2025-08" db="UniProtKB">
        <authorList>
            <consortium name="RefSeq"/>
        </authorList>
    </citation>
    <scope>IDENTIFICATION</scope>
</reference>
<keyword evidence="2" id="KW-1185">Reference proteome</keyword>
<protein>
    <submittedName>
        <fullName evidence="3">MAD2L1-binding protein</fullName>
    </submittedName>
</protein>
<dbReference type="OrthoDB" id="6334764at2759"/>
<evidence type="ECO:0000313" key="2">
    <source>
        <dbReference type="Proteomes" id="UP000515150"/>
    </source>
</evidence>
<dbReference type="RefSeq" id="XP_029031235.1">
    <property type="nucleotide sequence ID" value="XM_029175402.3"/>
</dbReference>
<dbReference type="InterPro" id="IPR053729">
    <property type="entry name" value="MAD2L1BP_domain_sf"/>
</dbReference>
<dbReference type="KEGG" id="bspl:114870569"/>
<name>A0A6P7PWG5_BETSP</name>
<dbReference type="GeneID" id="114870569"/>
<dbReference type="Proteomes" id="UP000515150">
    <property type="component" value="Chromosome 15"/>
</dbReference>
<dbReference type="GO" id="GO:0007096">
    <property type="term" value="P:regulation of exit from mitosis"/>
    <property type="evidence" value="ECO:0007669"/>
    <property type="project" value="InterPro"/>
</dbReference>
<gene>
    <name evidence="3" type="primary">mad2l1bp</name>
</gene>
<evidence type="ECO:0000313" key="3">
    <source>
        <dbReference type="RefSeq" id="XP_029031235.1"/>
    </source>
</evidence>
<dbReference type="InParanoid" id="A0A6P7PWG5"/>
<dbReference type="Pfam" id="PF06581">
    <property type="entry name" value="p31comet"/>
    <property type="match status" value="1"/>
</dbReference>
<dbReference type="Gene3D" id="3.30.900.20">
    <property type="match status" value="1"/>
</dbReference>